<dbReference type="OrthoDB" id="8776015at2"/>
<keyword evidence="3" id="KW-1185">Reference proteome</keyword>
<sequence precursor="true">MKKLFAVMMAVGVLSACSMTPENKSNHKATESEATQPVNNDLYIAFYDGRMNIFYDGELYKKFLKHGETSYRRTFIGAGPNGETVVYGLTKQDKKKTTNPAEEMMSGKLQASEDFYGEVFKQEENRFYVFSDWADFDKYVKTGADNLRFSDIASGPNGETVIYVLNEENKKKRPVKTIAKFKAFHGLK</sequence>
<feature type="signal peptide" evidence="1">
    <location>
        <begin position="1"/>
        <end position="18"/>
    </location>
</feature>
<evidence type="ECO:0000313" key="2">
    <source>
        <dbReference type="EMBL" id="QBZ82441.1"/>
    </source>
</evidence>
<evidence type="ECO:0000256" key="1">
    <source>
        <dbReference type="SAM" id="SignalP"/>
    </source>
</evidence>
<protein>
    <recommendedName>
        <fullName evidence="4">Lipoprotein</fullName>
    </recommendedName>
</protein>
<dbReference type="AlphaFoldDB" id="A0A4P7NXF5"/>
<reference evidence="2 3" key="1">
    <citation type="submission" date="2018-08" db="EMBL/GenBank/DDBJ databases">
        <title>Horizontal acquisition of hydrogen conversion ability and other habitat adaptations in Hydrogenovibrio crunogenus strains.</title>
        <authorList>
            <person name="Gonnella G."/>
            <person name="Adam N."/>
            <person name="Perner M."/>
        </authorList>
    </citation>
    <scope>NUCLEOTIDE SEQUENCE [LARGE SCALE GENOMIC DNA]</scope>
    <source>
        <strain evidence="2 3">SP-41</strain>
    </source>
</reference>
<dbReference type="Proteomes" id="UP000296201">
    <property type="component" value="Chromosome"/>
</dbReference>
<evidence type="ECO:0000313" key="3">
    <source>
        <dbReference type="Proteomes" id="UP000296201"/>
    </source>
</evidence>
<dbReference type="EMBL" id="CP032096">
    <property type="protein sequence ID" value="QBZ82441.1"/>
    <property type="molecule type" value="Genomic_DNA"/>
</dbReference>
<evidence type="ECO:0008006" key="4">
    <source>
        <dbReference type="Google" id="ProtNLM"/>
    </source>
</evidence>
<proteinExistence type="predicted"/>
<name>A0A4P7NXF5_9GAMM</name>
<dbReference type="PROSITE" id="PS51257">
    <property type="entry name" value="PROKAR_LIPOPROTEIN"/>
    <property type="match status" value="1"/>
</dbReference>
<gene>
    <name evidence="2" type="ORF">GHNINEIG_00471</name>
</gene>
<organism evidence="2 3">
    <name type="scientific">Hydrogenovibrio crunogenus</name>
    <dbReference type="NCBI Taxonomy" id="39765"/>
    <lineage>
        <taxon>Bacteria</taxon>
        <taxon>Pseudomonadati</taxon>
        <taxon>Pseudomonadota</taxon>
        <taxon>Gammaproteobacteria</taxon>
        <taxon>Thiotrichales</taxon>
        <taxon>Piscirickettsiaceae</taxon>
        <taxon>Hydrogenovibrio</taxon>
    </lineage>
</organism>
<accession>A0A4P7NXF5</accession>
<keyword evidence="1" id="KW-0732">Signal</keyword>
<feature type="chain" id="PRO_5020247000" description="Lipoprotein" evidence="1">
    <location>
        <begin position="19"/>
        <end position="188"/>
    </location>
</feature>